<comment type="caution">
    <text evidence="2">The sequence shown here is derived from an EMBL/GenBank/DDBJ whole genome shotgun (WGS) entry which is preliminary data.</text>
</comment>
<feature type="compositionally biased region" description="Polar residues" evidence="1">
    <location>
        <begin position="14"/>
        <end position="26"/>
    </location>
</feature>
<proteinExistence type="predicted"/>
<evidence type="ECO:0000256" key="1">
    <source>
        <dbReference type="SAM" id="MobiDB-lite"/>
    </source>
</evidence>
<dbReference type="Proteomes" id="UP000554482">
    <property type="component" value="Unassembled WGS sequence"/>
</dbReference>
<sequence length="91" mass="9675">MDILSGKAPHLHTQVGSSSPPASLKQQKQRPKFVARGGKVEHKCPPSHGGDHLEIGDIVDLCDEGNGVSEFIDEVSSGCRNLSDKEGKSLV</sequence>
<dbReference type="EMBL" id="JABWDY010021495">
    <property type="protein sequence ID" value="KAF5192341.1"/>
    <property type="molecule type" value="Genomic_DNA"/>
</dbReference>
<organism evidence="2 3">
    <name type="scientific">Thalictrum thalictroides</name>
    <name type="common">Rue-anemone</name>
    <name type="synonym">Anemone thalictroides</name>
    <dbReference type="NCBI Taxonomy" id="46969"/>
    <lineage>
        <taxon>Eukaryota</taxon>
        <taxon>Viridiplantae</taxon>
        <taxon>Streptophyta</taxon>
        <taxon>Embryophyta</taxon>
        <taxon>Tracheophyta</taxon>
        <taxon>Spermatophyta</taxon>
        <taxon>Magnoliopsida</taxon>
        <taxon>Ranunculales</taxon>
        <taxon>Ranunculaceae</taxon>
        <taxon>Thalictroideae</taxon>
        <taxon>Thalictrum</taxon>
    </lineage>
</organism>
<keyword evidence="3" id="KW-1185">Reference proteome</keyword>
<dbReference type="AlphaFoldDB" id="A0A7J6W563"/>
<reference evidence="2 3" key="1">
    <citation type="submission" date="2020-06" db="EMBL/GenBank/DDBJ databases">
        <title>Transcriptomic and genomic resources for Thalictrum thalictroides and T. hernandezii: Facilitating candidate gene discovery in an emerging model plant lineage.</title>
        <authorList>
            <person name="Arias T."/>
            <person name="Riano-Pachon D.M."/>
            <person name="Di Stilio V.S."/>
        </authorList>
    </citation>
    <scope>NUCLEOTIDE SEQUENCE [LARGE SCALE GENOMIC DNA]</scope>
    <source>
        <strain evidence="3">cv. WT478/WT964</strain>
        <tissue evidence="2">Leaves</tissue>
    </source>
</reference>
<evidence type="ECO:0000313" key="3">
    <source>
        <dbReference type="Proteomes" id="UP000554482"/>
    </source>
</evidence>
<protein>
    <submittedName>
        <fullName evidence="2">Uncharacterized protein</fullName>
    </submittedName>
</protein>
<gene>
    <name evidence="2" type="ORF">FRX31_018072</name>
</gene>
<name>A0A7J6W563_THATH</name>
<feature type="compositionally biased region" description="Basic and acidic residues" evidence="1">
    <location>
        <begin position="38"/>
        <end position="50"/>
    </location>
</feature>
<accession>A0A7J6W563</accession>
<feature type="region of interest" description="Disordered" evidence="1">
    <location>
        <begin position="1"/>
        <end position="50"/>
    </location>
</feature>
<evidence type="ECO:0000313" key="2">
    <source>
        <dbReference type="EMBL" id="KAF5192341.1"/>
    </source>
</evidence>